<sequence length="341" mass="37262">MILRRRRAASRAKALSHHPRPRPSLANWLKATRFRGRTGEAREVLGRDRRRVGKRRRFGTGPPMSRGPDGRDKSRRVLLRRRDSGTTASLASRSGLIRSMRVATVSGVRDVRRFGSATRGDVEDPGRAVAIAPSLAVCQDRLGDGVRGGASGDPFDRRSSRSSRALRVHERVGPCRPGRRWAGLRRGPCRVAGRRCRTRPSQGRIDVRCSSGRRGGLSWSGLTNASQRNQRRRGRISGMVRGRGATSGCTCSNGKREGSRRDKTDGVVIDDDVQTAPPFTTGTPPAFVPARSRRIDRLWAPKAHAPNPAGGKAAPDFVPVVESGIRYLVNLGDSFSAPHLP</sequence>
<dbReference type="Proteomes" id="UP001530315">
    <property type="component" value="Unassembled WGS sequence"/>
</dbReference>
<comment type="caution">
    <text evidence="2">The sequence shown here is derived from an EMBL/GenBank/DDBJ whole genome shotgun (WGS) entry which is preliminary data.</text>
</comment>
<feature type="region of interest" description="Disordered" evidence="1">
    <location>
        <begin position="240"/>
        <end position="262"/>
    </location>
</feature>
<feature type="region of interest" description="Disordered" evidence="1">
    <location>
        <begin position="1"/>
        <end position="24"/>
    </location>
</feature>
<feature type="compositionally biased region" description="Basic residues" evidence="1">
    <location>
        <begin position="1"/>
        <end position="21"/>
    </location>
</feature>
<proteinExistence type="predicted"/>
<protein>
    <submittedName>
        <fullName evidence="2">Uncharacterized protein</fullName>
    </submittedName>
</protein>
<evidence type="ECO:0000256" key="1">
    <source>
        <dbReference type="SAM" id="MobiDB-lite"/>
    </source>
</evidence>
<organism evidence="2 3">
    <name type="scientific">Stephanodiscus triporus</name>
    <dbReference type="NCBI Taxonomy" id="2934178"/>
    <lineage>
        <taxon>Eukaryota</taxon>
        <taxon>Sar</taxon>
        <taxon>Stramenopiles</taxon>
        <taxon>Ochrophyta</taxon>
        <taxon>Bacillariophyta</taxon>
        <taxon>Coscinodiscophyceae</taxon>
        <taxon>Thalassiosirophycidae</taxon>
        <taxon>Stephanodiscales</taxon>
        <taxon>Stephanodiscaceae</taxon>
        <taxon>Stephanodiscus</taxon>
    </lineage>
</organism>
<keyword evidence="3" id="KW-1185">Reference proteome</keyword>
<feature type="region of interest" description="Disordered" evidence="1">
    <location>
        <begin position="50"/>
        <end position="74"/>
    </location>
</feature>
<evidence type="ECO:0000313" key="2">
    <source>
        <dbReference type="EMBL" id="KAL3762773.1"/>
    </source>
</evidence>
<dbReference type="EMBL" id="JALLAZ020001818">
    <property type="protein sequence ID" value="KAL3762773.1"/>
    <property type="molecule type" value="Genomic_DNA"/>
</dbReference>
<gene>
    <name evidence="2" type="ORF">ACHAW5_000209</name>
</gene>
<dbReference type="AlphaFoldDB" id="A0ABD3MIS8"/>
<evidence type="ECO:0000313" key="3">
    <source>
        <dbReference type="Proteomes" id="UP001530315"/>
    </source>
</evidence>
<accession>A0ABD3MIS8</accession>
<reference evidence="2 3" key="1">
    <citation type="submission" date="2024-10" db="EMBL/GenBank/DDBJ databases">
        <title>Updated reference genomes for cyclostephanoid diatoms.</title>
        <authorList>
            <person name="Roberts W.R."/>
            <person name="Alverson A.J."/>
        </authorList>
    </citation>
    <scope>NUCLEOTIDE SEQUENCE [LARGE SCALE GENOMIC DNA]</scope>
    <source>
        <strain evidence="2 3">AJA276-08</strain>
    </source>
</reference>
<name>A0ABD3MIS8_9STRA</name>